<dbReference type="InterPro" id="IPR011701">
    <property type="entry name" value="MFS"/>
</dbReference>
<dbReference type="GO" id="GO:0022857">
    <property type="term" value="F:transmembrane transporter activity"/>
    <property type="evidence" value="ECO:0007669"/>
    <property type="project" value="InterPro"/>
</dbReference>
<keyword evidence="6 7" id="KW-0472">Membrane</keyword>
<dbReference type="NCBIfam" id="NF007799">
    <property type="entry name" value="PRK10504.1"/>
    <property type="match status" value="1"/>
</dbReference>
<feature type="transmembrane region" description="Helical" evidence="7">
    <location>
        <begin position="247"/>
        <end position="266"/>
    </location>
</feature>
<comment type="subcellular location">
    <subcellularLocation>
        <location evidence="1">Cell membrane</location>
        <topology evidence="1">Multi-pass membrane protein</topology>
    </subcellularLocation>
</comment>
<keyword evidence="4 7" id="KW-0812">Transmembrane</keyword>
<feature type="transmembrane region" description="Helical" evidence="7">
    <location>
        <begin position="286"/>
        <end position="310"/>
    </location>
</feature>
<evidence type="ECO:0000256" key="2">
    <source>
        <dbReference type="ARBA" id="ARBA00022448"/>
    </source>
</evidence>
<evidence type="ECO:0000313" key="10">
    <source>
        <dbReference type="Proteomes" id="UP000278332"/>
    </source>
</evidence>
<dbReference type="PRINTS" id="PR01036">
    <property type="entry name" value="TCRTETB"/>
</dbReference>
<feature type="transmembrane region" description="Helical" evidence="7">
    <location>
        <begin position="376"/>
        <end position="395"/>
    </location>
</feature>
<dbReference type="SUPFAM" id="SSF103473">
    <property type="entry name" value="MFS general substrate transporter"/>
    <property type="match status" value="1"/>
</dbReference>
<evidence type="ECO:0000313" key="9">
    <source>
        <dbReference type="EMBL" id="RMR51719.1"/>
    </source>
</evidence>
<evidence type="ECO:0000256" key="5">
    <source>
        <dbReference type="ARBA" id="ARBA00022989"/>
    </source>
</evidence>
<feature type="transmembrane region" description="Helical" evidence="7">
    <location>
        <begin position="32"/>
        <end position="51"/>
    </location>
</feature>
<keyword evidence="2" id="KW-0813">Transport</keyword>
<dbReference type="Gene3D" id="1.20.1250.20">
    <property type="entry name" value="MFS general substrate transporter like domains"/>
    <property type="match status" value="1"/>
</dbReference>
<dbReference type="InterPro" id="IPR036259">
    <property type="entry name" value="MFS_trans_sf"/>
</dbReference>
<dbReference type="PROSITE" id="PS50850">
    <property type="entry name" value="MFS"/>
    <property type="match status" value="1"/>
</dbReference>
<dbReference type="GO" id="GO:0005886">
    <property type="term" value="C:plasma membrane"/>
    <property type="evidence" value="ECO:0007669"/>
    <property type="project" value="UniProtKB-SubCell"/>
</dbReference>
<feature type="transmembrane region" description="Helical" evidence="7">
    <location>
        <begin position="322"/>
        <end position="340"/>
    </location>
</feature>
<feature type="transmembrane region" description="Helical" evidence="7">
    <location>
        <begin position="124"/>
        <end position="145"/>
    </location>
</feature>
<dbReference type="Pfam" id="PF07690">
    <property type="entry name" value="MFS_1"/>
    <property type="match status" value="1"/>
</dbReference>
<feature type="transmembrane region" description="Helical" evidence="7">
    <location>
        <begin position="157"/>
        <end position="179"/>
    </location>
</feature>
<evidence type="ECO:0000256" key="3">
    <source>
        <dbReference type="ARBA" id="ARBA00022475"/>
    </source>
</evidence>
<dbReference type="Gene3D" id="1.20.1720.10">
    <property type="entry name" value="Multidrug resistance protein D"/>
    <property type="match status" value="1"/>
</dbReference>
<evidence type="ECO:0000256" key="1">
    <source>
        <dbReference type="ARBA" id="ARBA00004651"/>
    </source>
</evidence>
<name>A0A3M4VKF3_PSECI</name>
<dbReference type="EMBL" id="RBRY01000154">
    <property type="protein sequence ID" value="RMR51719.1"/>
    <property type="molecule type" value="Genomic_DNA"/>
</dbReference>
<reference evidence="9 10" key="1">
    <citation type="submission" date="2018-08" db="EMBL/GenBank/DDBJ databases">
        <title>Recombination of ecologically and evolutionarily significant loci maintains genetic cohesion in the Pseudomonas syringae species complex.</title>
        <authorList>
            <person name="Dillon M."/>
            <person name="Thakur S."/>
            <person name="Almeida R.N.D."/>
            <person name="Weir B.S."/>
            <person name="Guttman D.S."/>
        </authorList>
    </citation>
    <scope>NUCLEOTIDE SEQUENCE [LARGE SCALE GENOMIC DNA]</scope>
    <source>
        <strain evidence="9 10">ICMP 6917</strain>
    </source>
</reference>
<comment type="caution">
    <text evidence="9">The sequence shown here is derived from an EMBL/GenBank/DDBJ whole genome shotgun (WGS) entry which is preliminary data.</text>
</comment>
<feature type="domain" description="Major facilitator superfamily (MFS) profile" evidence="8">
    <location>
        <begin position="33"/>
        <end position="481"/>
    </location>
</feature>
<evidence type="ECO:0000256" key="4">
    <source>
        <dbReference type="ARBA" id="ARBA00022692"/>
    </source>
</evidence>
<dbReference type="AlphaFoldDB" id="A0A3M4VKF3"/>
<keyword evidence="3" id="KW-1003">Cell membrane</keyword>
<feature type="transmembrane region" description="Helical" evidence="7">
    <location>
        <begin position="451"/>
        <end position="476"/>
    </location>
</feature>
<feature type="transmembrane region" description="Helical" evidence="7">
    <location>
        <begin position="185"/>
        <end position="203"/>
    </location>
</feature>
<dbReference type="Proteomes" id="UP000278332">
    <property type="component" value="Unassembled WGS sequence"/>
</dbReference>
<organism evidence="9 10">
    <name type="scientific">Pseudomonas cichorii</name>
    <dbReference type="NCBI Taxonomy" id="36746"/>
    <lineage>
        <taxon>Bacteria</taxon>
        <taxon>Pseudomonadati</taxon>
        <taxon>Pseudomonadota</taxon>
        <taxon>Gammaproteobacteria</taxon>
        <taxon>Pseudomonadales</taxon>
        <taxon>Pseudomonadaceae</taxon>
        <taxon>Pseudomonas</taxon>
    </lineage>
</organism>
<evidence type="ECO:0000259" key="8">
    <source>
        <dbReference type="PROSITE" id="PS50850"/>
    </source>
</evidence>
<protein>
    <submittedName>
        <fullName evidence="9">Drug resistance transporter, EmrB/QacA protein</fullName>
    </submittedName>
</protein>
<dbReference type="PANTHER" id="PTHR42718">
    <property type="entry name" value="MAJOR FACILITATOR SUPERFAMILY MULTIDRUG TRANSPORTER MFSC"/>
    <property type="match status" value="1"/>
</dbReference>
<accession>A0A3M4VKF3</accession>
<dbReference type="InterPro" id="IPR020846">
    <property type="entry name" value="MFS_dom"/>
</dbReference>
<feature type="transmembrane region" description="Helical" evidence="7">
    <location>
        <begin position="223"/>
        <end position="241"/>
    </location>
</feature>
<evidence type="ECO:0000256" key="7">
    <source>
        <dbReference type="SAM" id="Phobius"/>
    </source>
</evidence>
<feature type="transmembrane region" description="Helical" evidence="7">
    <location>
        <begin position="416"/>
        <end position="439"/>
    </location>
</feature>
<feature type="transmembrane region" description="Helical" evidence="7">
    <location>
        <begin position="352"/>
        <end position="370"/>
    </location>
</feature>
<dbReference type="PANTHER" id="PTHR42718:SF46">
    <property type="entry name" value="BLR6921 PROTEIN"/>
    <property type="match status" value="1"/>
</dbReference>
<gene>
    <name evidence="9" type="ORF">ALP84_05152</name>
</gene>
<sequence length="485" mass="52068">MSVEANRAALRSFAKRIIENDMPHLDEKTLRWMPWVIAIAFFMQSLDGTILNTALPSMARSLEEDPLRMQSVVIAYMLTIALLIPASGWIADRFGIKRIFFSAILLFSFGSLLCALSNSLNMLVAARVIQGLGGALMLPIGRLIVLRAYPRSELVRIMGFITVPGLLGPLLGPSMGGWMVEYMSWHWIFLINIPVGLLGCYAVKHFIPDIPGGGRTRFDGTGFILFGASMVLITIALEGLGELHLPHMRVVLLLFAGLGCLAAYWLRAGHVEFPLFAPSLFRTRTFAVGILGNLFARLGSGALPFLVPLLLQIPLGYSPAQAGMSMLPLAAAGMFAKTVARRLIELLGYRTILTGNTLLLGILLATLALVDTQTPYWVLLVHLALLGAVNALQFTAMNTVTLIDLDDASTASGNSLLSVVAQLSLSLGVASAAALLGGFTDDVATGEVSSVLGAFQLTFLSVGVLAMFAAGIFLQLPAQEGKRLR</sequence>
<feature type="transmembrane region" description="Helical" evidence="7">
    <location>
        <begin position="98"/>
        <end position="118"/>
    </location>
</feature>
<proteinExistence type="predicted"/>
<feature type="transmembrane region" description="Helical" evidence="7">
    <location>
        <begin position="71"/>
        <end position="91"/>
    </location>
</feature>
<keyword evidence="5 7" id="KW-1133">Transmembrane helix</keyword>
<evidence type="ECO:0000256" key="6">
    <source>
        <dbReference type="ARBA" id="ARBA00023136"/>
    </source>
</evidence>